<dbReference type="InterPro" id="IPR000719">
    <property type="entry name" value="Prot_kinase_dom"/>
</dbReference>
<accession>A0ABS2NPK0</accession>
<keyword evidence="6" id="KW-1185">Reference proteome</keyword>
<dbReference type="SMART" id="SM00220">
    <property type="entry name" value="S_TKc"/>
    <property type="match status" value="1"/>
</dbReference>
<feature type="domain" description="Protein kinase" evidence="3">
    <location>
        <begin position="8"/>
        <end position="266"/>
    </location>
</feature>
<proteinExistence type="predicted"/>
<evidence type="ECO:0000256" key="1">
    <source>
        <dbReference type="ARBA" id="ARBA00004167"/>
    </source>
</evidence>
<dbReference type="PROSITE" id="PS50011">
    <property type="entry name" value="PROTEIN_KINASE_DOM"/>
    <property type="match status" value="1"/>
</dbReference>
<dbReference type="Pfam" id="PF13181">
    <property type="entry name" value="TPR_8"/>
    <property type="match status" value="1"/>
</dbReference>
<evidence type="ECO:0000256" key="2">
    <source>
        <dbReference type="PROSITE-ProRule" id="PRU00339"/>
    </source>
</evidence>
<dbReference type="Proteomes" id="UP001314796">
    <property type="component" value="Unassembled WGS sequence"/>
</dbReference>
<comment type="caution">
    <text evidence="5">The sequence shown here is derived from an EMBL/GenBank/DDBJ whole genome shotgun (WGS) entry which is preliminary data.</text>
</comment>
<dbReference type="InterPro" id="IPR050469">
    <property type="entry name" value="Diguanylate_Cyclase"/>
</dbReference>
<feature type="repeat" description="TPR" evidence="2">
    <location>
        <begin position="736"/>
        <end position="769"/>
    </location>
</feature>
<dbReference type="SUPFAM" id="SSF55781">
    <property type="entry name" value="GAF domain-like"/>
    <property type="match status" value="1"/>
</dbReference>
<name>A0ABS2NPK0_9FIRM</name>
<protein>
    <submittedName>
        <fullName evidence="5">Diguanylate cyclase (GGDEF)-like protein</fullName>
    </submittedName>
</protein>
<sequence>MEIINNRYKLEECLEVDSFSSKFAAIDLLQKNKKILLYVIKDNQASKSFINYCSHDFFETSALNHRSLVALLSFGVIDTIDDKHIKETLHYYTTEYFQPSIVDMMKYSLTREDILQVYKQIASLLDFLHFHGLIYKYIELDNLSIICTDEGLQVKLLDLVTIKKLEMSKQYNLTKQINCKSPELLYNRNLGPYTDIYSIGALIYYLYTGEEFHSHKLQEKIIGIKSSNLLTWDLAFYNIIKYATKSDYGERYQTIHQMNKAMAQLFNLPEPIESKSQIEILNFKIPIVGREMEMKKIMALLDHWDKSIIFIHGDKGIGKTRLINEVKYQMRWNKAHVYTVTLSQEKSDFYRVVPVLLRKVLRDTSSNIINKYGEELVKILPEVGLNRKITPSRELMEGRELLRLYDRVANFIIETVGDRQTFLTLDDFHLADQTVVDFIDYFLKINKMKKAPIVILLGYTNDKLYWEGASEHLNTWRRDFNCLDIKLTRLTVEETAKMIKHILGWYKEPLNFATKLMKEAEGNPSYIEEAFKELYAQGQIYVDYSSHGEYYSWHSDFDGLTSITLPVNIDDSIFTLLNTFDQFTRRLLEIISLFNNSVSLEIISKLLGVEKDYTPYLSRLTQLKILNEKLEDWGFTYGFYRSQLKAYIYDSIDQKERIRLHFQVSNILEELYKREARENKEELIFHLFQSNQRDKAIDYCMEAGDGMYNLRIYSQAMELYRRVFDLLRDNPDERYVKLLIRMGGVYQNQGNNNAALKCYREVIQISLREGIKPYTIDAQCHMAQIYLSRNELALAEVTLKECIEYGKNLKYGKGFLEAADILTRVYFNAKDLDKMEHIIEEYLPIAQELNRFDYIGMFTNQKGLVELLKGNALQAKEYFEISVSFLEKGKRIEETGRPINNIGIILHEYYQKTKEAREYFEKSLKISQQYHRMDGVFRAYNNIADCYIIECEYDRAIGVLQKNINLSIEYEDTSMKLMGYSNLVECYINIGEYKQAYHYLLKTLNELDEIGFSGLYSDSHYSVLISFYMTIGAFKDALELADMLKKSDSTDPLILLRLRMTEFLAKSYLGEALVDGEMMEILDEYRRRANVRDYRKALIEAIGYFYYVGKMDMAEELLKRDSSLIGSFNNHILTIKRGFYEGLAIKNHKERIKIFEALIGKLHPRNDKEIQWKIYSNLGYAYFVEGDFYRATSYYLNALEVIQLLLNGTPDQYKKSYLLSEDKYGLKHQLLKMERLIQQGLIDEMDFSSNKKLMPMEDIDLQDFFDISRFQELFQNPAFYDLALQQYKSLVSIDVDNLEDLLQNLTNDIYYNLDMLLKLAGKYVLATTGALLGVNEDGFEVISSIGSKLNVEKINHLLEKTASNRNGLLIMNQFNQATDGNREYGHKVTKATICLPIIQNGKRRVEVNNDKRKWQFKEQSKITGYLYLETDKVFNNFSYEAFNECKRLVPLAYMMLNNYYLKIASSIDKMTGAYVRKYFEKLLDENLEIADTMKQHLSIIMCDIDYFKGVNDTYGHQRGDKILEEVGTVISNNIRSNDFVGRYGGEEFIILLPGSDKKHAFSIAEKIRVSFKNAGLLGEEVDLTLSCGVAAFPEDGDTKELLIQKADQALYNAKERGRNQTVIWQDGMGFVDKRMDKLAGIVTGNIVQDQRNVLVLAEAIEILTENRYYEDKIYLLLGRLIEILEAEEGILFLIDEEQIKKQYCRKRFVDEWIPQVYYNAKLIEKVIYSLQGDYLIDWEDISQIDVITGTPNWKSVIVVPIVYDGDLRGVIYLSATVKEREFDFNAYNLAKITSSVMGPFVEKAISEL</sequence>
<dbReference type="InterPro" id="IPR027417">
    <property type="entry name" value="P-loop_NTPase"/>
</dbReference>
<dbReference type="Gene3D" id="3.40.50.300">
    <property type="entry name" value="P-loop containing nucleotide triphosphate hydrolases"/>
    <property type="match status" value="1"/>
</dbReference>
<dbReference type="CDD" id="cd01949">
    <property type="entry name" value="GGDEF"/>
    <property type="match status" value="1"/>
</dbReference>
<dbReference type="InterPro" id="IPR043128">
    <property type="entry name" value="Rev_trsase/Diguanyl_cyclase"/>
</dbReference>
<evidence type="ECO:0000313" key="5">
    <source>
        <dbReference type="EMBL" id="MBM7614846.1"/>
    </source>
</evidence>
<dbReference type="PROSITE" id="PS50005">
    <property type="entry name" value="TPR"/>
    <property type="match status" value="1"/>
</dbReference>
<gene>
    <name evidence="5" type="ORF">JOC73_001365</name>
</gene>
<dbReference type="SMART" id="SM00028">
    <property type="entry name" value="TPR"/>
    <property type="match status" value="7"/>
</dbReference>
<dbReference type="Pfam" id="PF00990">
    <property type="entry name" value="GGDEF"/>
    <property type="match status" value="1"/>
</dbReference>
<keyword evidence="2" id="KW-0802">TPR repeat</keyword>
<dbReference type="InterPro" id="IPR011009">
    <property type="entry name" value="Kinase-like_dom_sf"/>
</dbReference>
<organism evidence="5 6">
    <name type="scientific">Alkaliphilus hydrothermalis</name>
    <dbReference type="NCBI Taxonomy" id="1482730"/>
    <lineage>
        <taxon>Bacteria</taxon>
        <taxon>Bacillati</taxon>
        <taxon>Bacillota</taxon>
        <taxon>Clostridia</taxon>
        <taxon>Peptostreptococcales</taxon>
        <taxon>Natronincolaceae</taxon>
        <taxon>Alkaliphilus</taxon>
    </lineage>
</organism>
<dbReference type="InterPro" id="IPR029016">
    <property type="entry name" value="GAF-like_dom_sf"/>
</dbReference>
<evidence type="ECO:0000313" key="6">
    <source>
        <dbReference type="Proteomes" id="UP001314796"/>
    </source>
</evidence>
<dbReference type="SUPFAM" id="SSF56112">
    <property type="entry name" value="Protein kinase-like (PK-like)"/>
    <property type="match status" value="1"/>
</dbReference>
<dbReference type="PROSITE" id="PS50887">
    <property type="entry name" value="GGDEF"/>
    <property type="match status" value="1"/>
</dbReference>
<evidence type="ECO:0000259" key="4">
    <source>
        <dbReference type="PROSITE" id="PS50887"/>
    </source>
</evidence>
<dbReference type="Pfam" id="PF13191">
    <property type="entry name" value="AAA_16"/>
    <property type="match status" value="1"/>
</dbReference>
<dbReference type="Gene3D" id="1.25.40.10">
    <property type="entry name" value="Tetratricopeptide repeat domain"/>
    <property type="match status" value="3"/>
</dbReference>
<evidence type="ECO:0000259" key="3">
    <source>
        <dbReference type="PROSITE" id="PS50011"/>
    </source>
</evidence>
<dbReference type="Pfam" id="PF00069">
    <property type="entry name" value="Pkinase"/>
    <property type="match status" value="1"/>
</dbReference>
<dbReference type="RefSeq" id="WP_204401454.1">
    <property type="nucleotide sequence ID" value="NZ_JAFBEE010000007.1"/>
</dbReference>
<dbReference type="Gene3D" id="3.30.70.270">
    <property type="match status" value="1"/>
</dbReference>
<dbReference type="SUPFAM" id="SSF48452">
    <property type="entry name" value="TPR-like"/>
    <property type="match status" value="2"/>
</dbReference>
<dbReference type="InterPro" id="IPR029787">
    <property type="entry name" value="Nucleotide_cyclase"/>
</dbReference>
<dbReference type="EMBL" id="JAFBEE010000007">
    <property type="protein sequence ID" value="MBM7614846.1"/>
    <property type="molecule type" value="Genomic_DNA"/>
</dbReference>
<reference evidence="5 6" key="1">
    <citation type="submission" date="2021-01" db="EMBL/GenBank/DDBJ databases">
        <title>Genomic Encyclopedia of Type Strains, Phase IV (KMG-IV): sequencing the most valuable type-strain genomes for metagenomic binning, comparative biology and taxonomic classification.</title>
        <authorList>
            <person name="Goeker M."/>
        </authorList>
    </citation>
    <scope>NUCLEOTIDE SEQUENCE [LARGE SCALE GENOMIC DNA]</scope>
    <source>
        <strain evidence="5 6">DSM 25890</strain>
    </source>
</reference>
<dbReference type="SUPFAM" id="SSF55073">
    <property type="entry name" value="Nucleotide cyclase"/>
    <property type="match status" value="1"/>
</dbReference>
<dbReference type="PANTHER" id="PTHR45138:SF9">
    <property type="entry name" value="DIGUANYLATE CYCLASE DGCM-RELATED"/>
    <property type="match status" value="1"/>
</dbReference>
<dbReference type="InterPro" id="IPR041664">
    <property type="entry name" value="AAA_16"/>
</dbReference>
<dbReference type="InterPro" id="IPR011990">
    <property type="entry name" value="TPR-like_helical_dom_sf"/>
</dbReference>
<dbReference type="Gene3D" id="1.10.510.10">
    <property type="entry name" value="Transferase(Phosphotransferase) domain 1"/>
    <property type="match status" value="1"/>
</dbReference>
<dbReference type="InterPro" id="IPR000160">
    <property type="entry name" value="GGDEF_dom"/>
</dbReference>
<dbReference type="NCBIfam" id="TIGR00254">
    <property type="entry name" value="GGDEF"/>
    <property type="match status" value="1"/>
</dbReference>
<dbReference type="PANTHER" id="PTHR45138">
    <property type="entry name" value="REGULATORY COMPONENTS OF SENSORY TRANSDUCTION SYSTEM"/>
    <property type="match status" value="1"/>
</dbReference>
<dbReference type="InterPro" id="IPR019734">
    <property type="entry name" value="TPR_rpt"/>
</dbReference>
<comment type="subcellular location">
    <subcellularLocation>
        <location evidence="1">Membrane</location>
        <topology evidence="1">Single-pass membrane protein</topology>
    </subcellularLocation>
</comment>
<dbReference type="SMART" id="SM00267">
    <property type="entry name" value="GGDEF"/>
    <property type="match status" value="1"/>
</dbReference>
<feature type="domain" description="GGDEF" evidence="4">
    <location>
        <begin position="1495"/>
        <end position="1626"/>
    </location>
</feature>
<dbReference type="Gene3D" id="3.30.450.40">
    <property type="match status" value="1"/>
</dbReference>
<dbReference type="SUPFAM" id="SSF52540">
    <property type="entry name" value="P-loop containing nucleoside triphosphate hydrolases"/>
    <property type="match status" value="1"/>
</dbReference>